<evidence type="ECO:0000256" key="6">
    <source>
        <dbReference type="ARBA" id="ARBA00022842"/>
    </source>
</evidence>
<organism evidence="13 14">
    <name type="scientific">Larsenimonas suaedae</name>
    <dbReference type="NCBI Taxonomy" id="1851019"/>
    <lineage>
        <taxon>Bacteria</taxon>
        <taxon>Pseudomonadati</taxon>
        <taxon>Pseudomonadota</taxon>
        <taxon>Gammaproteobacteria</taxon>
        <taxon>Oceanospirillales</taxon>
        <taxon>Halomonadaceae</taxon>
        <taxon>Larsenimonas</taxon>
    </lineage>
</organism>
<evidence type="ECO:0000256" key="4">
    <source>
        <dbReference type="ARBA" id="ARBA00012305"/>
    </source>
</evidence>
<evidence type="ECO:0000313" key="14">
    <source>
        <dbReference type="Proteomes" id="UP001269375"/>
    </source>
</evidence>
<dbReference type="PANTHER" id="PTHR30523:SF6">
    <property type="entry name" value="PHOSPHOENOLPYRUVATE CARBOXYLASE"/>
    <property type="match status" value="1"/>
</dbReference>
<evidence type="ECO:0000256" key="3">
    <source>
        <dbReference type="ARBA" id="ARBA00008346"/>
    </source>
</evidence>
<feature type="active site" evidence="10 12">
    <location>
        <position position="547"/>
    </location>
</feature>
<evidence type="ECO:0000256" key="10">
    <source>
        <dbReference type="HAMAP-Rule" id="MF_00595"/>
    </source>
</evidence>
<evidence type="ECO:0000256" key="9">
    <source>
        <dbReference type="ARBA" id="ARBA00048995"/>
    </source>
</evidence>
<dbReference type="EMBL" id="JARWAO010000003">
    <property type="protein sequence ID" value="MDR5895869.1"/>
    <property type="molecule type" value="Genomic_DNA"/>
</dbReference>
<evidence type="ECO:0000256" key="2">
    <source>
        <dbReference type="ARBA" id="ARBA00003670"/>
    </source>
</evidence>
<dbReference type="PANTHER" id="PTHR30523">
    <property type="entry name" value="PHOSPHOENOLPYRUVATE CARBOXYLASE"/>
    <property type="match status" value="1"/>
</dbReference>
<comment type="cofactor">
    <cofactor evidence="1 10">
        <name>Mg(2+)</name>
        <dbReference type="ChEBI" id="CHEBI:18420"/>
    </cofactor>
</comment>
<dbReference type="Pfam" id="PF00311">
    <property type="entry name" value="PEPcase"/>
    <property type="match status" value="1"/>
</dbReference>
<evidence type="ECO:0000256" key="5">
    <source>
        <dbReference type="ARBA" id="ARBA00022419"/>
    </source>
</evidence>
<comment type="caution">
    <text evidence="13">The sequence shown here is derived from an EMBL/GenBank/DDBJ whole genome shotgun (WGS) entry which is preliminary data.</text>
</comment>
<evidence type="ECO:0000256" key="12">
    <source>
        <dbReference type="PROSITE-ProRule" id="PRU10112"/>
    </source>
</evidence>
<dbReference type="SUPFAM" id="SSF51621">
    <property type="entry name" value="Phosphoenolpyruvate/pyruvate domain"/>
    <property type="match status" value="1"/>
</dbReference>
<evidence type="ECO:0000256" key="1">
    <source>
        <dbReference type="ARBA" id="ARBA00001946"/>
    </source>
</evidence>
<keyword evidence="7 10" id="KW-0456">Lyase</keyword>
<dbReference type="RefSeq" id="WP_251589752.1">
    <property type="nucleotide sequence ID" value="NZ_JAMLJI010000001.1"/>
</dbReference>
<keyword evidence="6 10" id="KW-0460">Magnesium</keyword>
<dbReference type="InterPro" id="IPR015813">
    <property type="entry name" value="Pyrv/PenolPyrv_kinase-like_dom"/>
</dbReference>
<comment type="subunit">
    <text evidence="10">Homotetramer.</text>
</comment>
<feature type="active site" evidence="10 11">
    <location>
        <position position="141"/>
    </location>
</feature>
<gene>
    <name evidence="10 13" type="primary">ppc</name>
    <name evidence="13" type="ORF">QC825_07270</name>
</gene>
<proteinExistence type="inferred from homology"/>
<dbReference type="PRINTS" id="PR00150">
    <property type="entry name" value="PEPCARBXLASE"/>
</dbReference>
<comment type="similarity">
    <text evidence="3 10">Belongs to the PEPCase type 1 family.</text>
</comment>
<dbReference type="Gene3D" id="1.20.1440.90">
    <property type="entry name" value="Phosphoenolpyruvate/pyruvate domain"/>
    <property type="match status" value="1"/>
</dbReference>
<evidence type="ECO:0000256" key="8">
    <source>
        <dbReference type="ARBA" id="ARBA00023300"/>
    </source>
</evidence>
<dbReference type="GO" id="GO:0008964">
    <property type="term" value="F:phosphoenolpyruvate carboxylase activity"/>
    <property type="evidence" value="ECO:0007669"/>
    <property type="project" value="UniProtKB-EC"/>
</dbReference>
<dbReference type="InterPro" id="IPR022805">
    <property type="entry name" value="PEP_COase_bac/pln-type"/>
</dbReference>
<keyword evidence="8 10" id="KW-0120">Carbon dioxide fixation</keyword>
<sequence>MSDDLHESLRENVRILGDNLGQTIASDMGKDFLAKIERIRALAKDGRREGSDERKELIDYLRRLPESELLPVTRAFNQFLNLANLAEQHYRTRARRVEDYRPGSQPEMGELLERIHQKGHDAQAIIRAFEEMRVELVLTAHPTEVVRRTLIQKYDAIDECLTLLEQATDHPELETRVSSRLTELVSQAWHTDEIRKERPTPVDEARWGFAVIENSLWQAVPEFYRDLDNRLLELAGERLPLDASPLRFASWMGGDRDGNPNVTASVTREVLLLGRWMAADLYARDLLQLKRELSMWKATSALRAETGDVAEPYRELLRRLLHRVEETRDWAKARLDGKPFTPSVAVIETREQLFAPLLLCYRSLCDCGLHTIANGALLDTLRRVACFGVTLTKLDVRQESSRHSEALDELTEHLGLGHYLDWDEAQRQRFLLEELTSKRPLVPPHWQCSEPTREVLDTFEVVASEPKEALGSYVISMAGQPSDVLAVALLMKEYGGSVKLPISPLFETLDDLDRASSVVDTLLGFEAYRAVIDDRQEVMIGYSDSAKDAGQLAAAWAQYRAQETLVEVCKAQGVSLTLFHGRGGTVGRGGGPAHAAILSQPPGSVNGSLRVTEQGEMIRFKFGQPGIAVRSMEIYACAVLEASLLPPPKPKQHWRDEMDTLARCAHEVYRSVVREDPSFVPYFRAVTPETALSRLPLGSRPAKRRQDGGVETLRAIPWIFAWTQTRLMLPAWLGSGEAFRQRADSAEGLGVLREMMEQWPFFGTYVDMLEMLLAKADVDITAYYEQRLVDEPLLRALGEKLRTRFTELVDVLLEIREQDQLLEHAPLIRQAIEVRNPYLDPLHGVQAELLQRNRNADGAISSELSRALMVSMAGIAAGLRNTG</sequence>
<comment type="function">
    <text evidence="2 10">Forms oxaloacetate, a four-carbon dicarboxylic acid source for the tricarboxylic acid cycle.</text>
</comment>
<dbReference type="HAMAP" id="MF_00595">
    <property type="entry name" value="PEPcase_type1"/>
    <property type="match status" value="1"/>
</dbReference>
<comment type="catalytic activity">
    <reaction evidence="9 10">
        <text>oxaloacetate + phosphate = phosphoenolpyruvate + hydrogencarbonate</text>
        <dbReference type="Rhea" id="RHEA:28370"/>
        <dbReference type="ChEBI" id="CHEBI:16452"/>
        <dbReference type="ChEBI" id="CHEBI:17544"/>
        <dbReference type="ChEBI" id="CHEBI:43474"/>
        <dbReference type="ChEBI" id="CHEBI:58702"/>
        <dbReference type="EC" id="4.1.1.31"/>
    </reaction>
</comment>
<evidence type="ECO:0000313" key="13">
    <source>
        <dbReference type="EMBL" id="MDR5895869.1"/>
    </source>
</evidence>
<evidence type="ECO:0000256" key="7">
    <source>
        <dbReference type="ARBA" id="ARBA00023239"/>
    </source>
</evidence>
<dbReference type="EC" id="4.1.1.31" evidence="4 10"/>
<accession>A0ABU1GV48</accession>
<keyword evidence="14" id="KW-1185">Reference proteome</keyword>
<dbReference type="InterPro" id="IPR018129">
    <property type="entry name" value="PEP_COase_Lys_AS"/>
</dbReference>
<evidence type="ECO:0000256" key="11">
    <source>
        <dbReference type="PROSITE-ProRule" id="PRU10111"/>
    </source>
</evidence>
<protein>
    <recommendedName>
        <fullName evidence="5 10">Phosphoenolpyruvate carboxylase</fullName>
        <shortName evidence="10">PEPC</shortName>
        <shortName evidence="10">PEPCase</shortName>
        <ecNumber evidence="4 10">4.1.1.31</ecNumber>
    </recommendedName>
</protein>
<reference evidence="13 14" key="1">
    <citation type="submission" date="2023-04" db="EMBL/GenBank/DDBJ databases">
        <title>A long-awaited taxogenomic arrangement of the family Halomonadaceae.</title>
        <authorList>
            <person name="De La Haba R."/>
            <person name="Chuvochina M."/>
            <person name="Wittouck S."/>
            <person name="Arahal D.R."/>
            <person name="Sanchez-Porro C."/>
            <person name="Hugenholtz P."/>
            <person name="Ventosa A."/>
        </authorList>
    </citation>
    <scope>NUCLEOTIDE SEQUENCE [LARGE SCALE GENOMIC DNA]</scope>
    <source>
        <strain evidence="13 14">DSM 22428</strain>
    </source>
</reference>
<dbReference type="Proteomes" id="UP001269375">
    <property type="component" value="Unassembled WGS sequence"/>
</dbReference>
<dbReference type="InterPro" id="IPR033129">
    <property type="entry name" value="PEPCASE_His_AS"/>
</dbReference>
<dbReference type="PROSITE" id="PS00393">
    <property type="entry name" value="PEPCASE_2"/>
    <property type="match status" value="1"/>
</dbReference>
<dbReference type="PROSITE" id="PS00781">
    <property type="entry name" value="PEPCASE_1"/>
    <property type="match status" value="1"/>
</dbReference>
<dbReference type="InterPro" id="IPR021135">
    <property type="entry name" value="PEP_COase"/>
</dbReference>
<dbReference type="NCBIfam" id="NF000584">
    <property type="entry name" value="PRK00009.1"/>
    <property type="match status" value="1"/>
</dbReference>
<name>A0ABU1GV48_9GAMM</name>